<sequence length="197" mass="22502">MNVLQMIAMLNANVDDVVDNTTAVRWLNAGQNIMAIEAKASFTQLDPANLNGTFDFPEKYHETPVLYACAMYQSSESSIGEKNSYLVQFQDGVKNFLENYDMPMSNRDDSNTQQFVKTSTDANKYTITSRGYVDGYKSNLKVYINNVQTSYFTINDKSFTLTEITGVQTLIVGDKITAQWEDRPEMNEPPYTWWKAW</sequence>
<organism evidence="1">
    <name type="scientific">uncultured Caudovirales phage</name>
    <dbReference type="NCBI Taxonomy" id="2100421"/>
    <lineage>
        <taxon>Viruses</taxon>
        <taxon>Duplodnaviria</taxon>
        <taxon>Heunggongvirae</taxon>
        <taxon>Uroviricota</taxon>
        <taxon>Caudoviricetes</taxon>
        <taxon>Peduoviridae</taxon>
        <taxon>Maltschvirus</taxon>
        <taxon>Maltschvirus maltsch</taxon>
    </lineage>
</organism>
<protein>
    <submittedName>
        <fullName evidence="1">Uncharacterized protein</fullName>
    </submittedName>
</protein>
<name>A0A6J5M8B4_9CAUD</name>
<dbReference type="EMBL" id="LR796409">
    <property type="protein sequence ID" value="CAB4142904.1"/>
    <property type="molecule type" value="Genomic_DNA"/>
</dbReference>
<proteinExistence type="predicted"/>
<accession>A0A6J5M8B4</accession>
<gene>
    <name evidence="1" type="ORF">UFOVP451_61</name>
</gene>
<reference evidence="1" key="1">
    <citation type="submission" date="2020-04" db="EMBL/GenBank/DDBJ databases">
        <authorList>
            <person name="Chiriac C."/>
            <person name="Salcher M."/>
            <person name="Ghai R."/>
            <person name="Kavagutti S V."/>
        </authorList>
    </citation>
    <scope>NUCLEOTIDE SEQUENCE</scope>
</reference>
<evidence type="ECO:0000313" key="1">
    <source>
        <dbReference type="EMBL" id="CAB4142904.1"/>
    </source>
</evidence>